<gene>
    <name evidence="4" type="ORF">NG895_23405</name>
</gene>
<dbReference type="AlphaFoldDB" id="A0A9X2JIT3"/>
<dbReference type="InterPro" id="IPR051676">
    <property type="entry name" value="UPF0053_domain"/>
</dbReference>
<name>A0A9X2JIT3_9BACT</name>
<dbReference type="PROSITE" id="PS51846">
    <property type="entry name" value="CNNM"/>
    <property type="match status" value="1"/>
</dbReference>
<dbReference type="Pfam" id="PF01595">
    <property type="entry name" value="CNNM"/>
    <property type="match status" value="1"/>
</dbReference>
<dbReference type="InterPro" id="IPR002550">
    <property type="entry name" value="CNNM"/>
</dbReference>
<feature type="transmembrane region" description="Helical" evidence="2">
    <location>
        <begin position="126"/>
        <end position="146"/>
    </location>
</feature>
<keyword evidence="1 2" id="KW-0812">Transmembrane</keyword>
<accession>A0A9X2JIT3</accession>
<protein>
    <submittedName>
        <fullName evidence="4">CNNM domain-containing protein</fullName>
    </submittedName>
</protein>
<dbReference type="EMBL" id="JAMXLR010000077">
    <property type="protein sequence ID" value="MCO6046857.1"/>
    <property type="molecule type" value="Genomic_DNA"/>
</dbReference>
<reference evidence="4" key="1">
    <citation type="submission" date="2022-06" db="EMBL/GenBank/DDBJ databases">
        <title>Aeoliella straminimaris, a novel planctomycete from sediments.</title>
        <authorList>
            <person name="Vitorino I.R."/>
            <person name="Lage O.M."/>
        </authorList>
    </citation>
    <scope>NUCLEOTIDE SEQUENCE</scope>
    <source>
        <strain evidence="4">ICT_H6.2</strain>
    </source>
</reference>
<organism evidence="4 5">
    <name type="scientific">Aeoliella straminimaris</name>
    <dbReference type="NCBI Taxonomy" id="2954799"/>
    <lineage>
        <taxon>Bacteria</taxon>
        <taxon>Pseudomonadati</taxon>
        <taxon>Planctomycetota</taxon>
        <taxon>Planctomycetia</taxon>
        <taxon>Pirellulales</taxon>
        <taxon>Lacipirellulaceae</taxon>
        <taxon>Aeoliella</taxon>
    </lineage>
</organism>
<evidence type="ECO:0000256" key="1">
    <source>
        <dbReference type="PROSITE-ProRule" id="PRU01193"/>
    </source>
</evidence>
<evidence type="ECO:0000256" key="2">
    <source>
        <dbReference type="SAM" id="Phobius"/>
    </source>
</evidence>
<dbReference type="InterPro" id="IPR046342">
    <property type="entry name" value="CBS_dom_sf"/>
</dbReference>
<proteinExistence type="predicted"/>
<dbReference type="RefSeq" id="WP_252854966.1">
    <property type="nucleotide sequence ID" value="NZ_JAMXLR010000077.1"/>
</dbReference>
<keyword evidence="1 2" id="KW-0472">Membrane</keyword>
<dbReference type="PANTHER" id="PTHR43099:SF4">
    <property type="entry name" value="INTEGRAL MEMBRANE PROTEIN"/>
    <property type="match status" value="1"/>
</dbReference>
<dbReference type="SUPFAM" id="SSF54631">
    <property type="entry name" value="CBS-domain pair"/>
    <property type="match status" value="1"/>
</dbReference>
<feature type="transmembrane region" description="Helical" evidence="2">
    <location>
        <begin position="56"/>
        <end position="80"/>
    </location>
</feature>
<dbReference type="GO" id="GO:0016020">
    <property type="term" value="C:membrane"/>
    <property type="evidence" value="ECO:0007669"/>
    <property type="project" value="UniProtKB-UniRule"/>
</dbReference>
<feature type="domain" description="CNNM transmembrane" evidence="3">
    <location>
        <begin position="1"/>
        <end position="187"/>
    </location>
</feature>
<dbReference type="Proteomes" id="UP001155241">
    <property type="component" value="Unassembled WGS sequence"/>
</dbReference>
<evidence type="ECO:0000259" key="3">
    <source>
        <dbReference type="PROSITE" id="PS51846"/>
    </source>
</evidence>
<feature type="transmembrane region" description="Helical" evidence="2">
    <location>
        <begin position="87"/>
        <end position="106"/>
    </location>
</feature>
<keyword evidence="1 2" id="KW-1133">Transmembrane helix</keyword>
<evidence type="ECO:0000313" key="4">
    <source>
        <dbReference type="EMBL" id="MCO6046857.1"/>
    </source>
</evidence>
<dbReference type="PANTHER" id="PTHR43099">
    <property type="entry name" value="UPF0053 PROTEIN YRKA"/>
    <property type="match status" value="1"/>
</dbReference>
<evidence type="ECO:0000313" key="5">
    <source>
        <dbReference type="Proteomes" id="UP001155241"/>
    </source>
</evidence>
<sequence length="319" mass="34811">MTVAIVLFVVGMMLSAFFSGSETGFYRLNRARLLINALDGDWISRGLLWAANNPSVFVATALVGNNVANYVVSASIVMIADAGFSGWARADMVLPLLLTPVIFIYGELVPKNVFLAAPNRMLRHCGIPFGMAGLLFAPVSFILWLFNKLLETVGRKSPEPWQMVLARRELGELLDEGQAVGLLKPTQQAIAQATISLGAQSIAGFVEPASRFPRITEDTPPDEVVTIARRTGQTLLPVEDTHRGKRIAGSYVRVSDCILAQGPQLPTRVMPEVKERMPYLSTLSHMLAVDAPIARVVNRKQQTVGYVTLARLQLALLAE</sequence>
<comment type="caution">
    <text evidence="4">The sequence shown here is derived from an EMBL/GenBank/DDBJ whole genome shotgun (WGS) entry which is preliminary data.</text>
</comment>
<keyword evidence="5" id="KW-1185">Reference proteome</keyword>